<reference evidence="3" key="1">
    <citation type="submission" date="2017-09" db="EMBL/GenBank/DDBJ databases">
        <title>Polyketide synthases of a Diaporthe helianthi virulent isolate.</title>
        <authorList>
            <person name="Baroncelli R."/>
        </authorList>
    </citation>
    <scope>NUCLEOTIDE SEQUENCE [LARGE SCALE GENOMIC DNA]</scope>
    <source>
        <strain evidence="3">7/96</strain>
    </source>
</reference>
<evidence type="ECO:0000256" key="1">
    <source>
        <dbReference type="SAM" id="Phobius"/>
    </source>
</evidence>
<dbReference type="GO" id="GO:0005789">
    <property type="term" value="C:endoplasmic reticulum membrane"/>
    <property type="evidence" value="ECO:0007669"/>
    <property type="project" value="TreeGrafter"/>
</dbReference>
<evidence type="ECO:0000256" key="2">
    <source>
        <dbReference type="SAM" id="SignalP"/>
    </source>
</evidence>
<comment type="caution">
    <text evidence="3">The sequence shown here is derived from an EMBL/GenBank/DDBJ whole genome shotgun (WGS) entry which is preliminary data.</text>
</comment>
<dbReference type="Proteomes" id="UP000094444">
    <property type="component" value="Unassembled WGS sequence"/>
</dbReference>
<organism evidence="3 4">
    <name type="scientific">Diaporthe helianthi</name>
    <dbReference type="NCBI Taxonomy" id="158607"/>
    <lineage>
        <taxon>Eukaryota</taxon>
        <taxon>Fungi</taxon>
        <taxon>Dikarya</taxon>
        <taxon>Ascomycota</taxon>
        <taxon>Pezizomycotina</taxon>
        <taxon>Sordariomycetes</taxon>
        <taxon>Sordariomycetidae</taxon>
        <taxon>Diaporthales</taxon>
        <taxon>Diaporthaceae</taxon>
        <taxon>Diaporthe</taxon>
    </lineage>
</organism>
<keyword evidence="1" id="KW-0472">Membrane</keyword>
<keyword evidence="1" id="KW-0812">Transmembrane</keyword>
<gene>
    <name evidence="3" type="ORF">DHEL01_v200827</name>
</gene>
<dbReference type="GO" id="GO:0006506">
    <property type="term" value="P:GPI anchor biosynthetic process"/>
    <property type="evidence" value="ECO:0007669"/>
    <property type="project" value="TreeGrafter"/>
</dbReference>
<feature type="chain" id="PRO_5015176393" evidence="2">
    <location>
        <begin position="19"/>
        <end position="257"/>
    </location>
</feature>
<dbReference type="EMBL" id="MAVT02000033">
    <property type="protein sequence ID" value="POS80782.1"/>
    <property type="molecule type" value="Genomic_DNA"/>
</dbReference>
<dbReference type="OrthoDB" id="3360032at2759"/>
<dbReference type="GO" id="GO:0031501">
    <property type="term" value="C:mannosyltransferase complex"/>
    <property type="evidence" value="ECO:0007669"/>
    <property type="project" value="TreeGrafter"/>
</dbReference>
<proteinExistence type="predicted"/>
<dbReference type="InterPro" id="IPR019433">
    <property type="entry name" value="GPI_ManTrfase_II_coact_Pga1"/>
</dbReference>
<accession>A0A2P5IE49</accession>
<keyword evidence="4" id="KW-1185">Reference proteome</keyword>
<sequence>MFLASLICLTLGTSIASANVEKTIFLGPEPVNIPPNQQPSLSSLNIDSLTPDDNNWSLRTHIEASFPTKDSSRGSSSWFILDNLAEGQRYEVRICWLATQPTAFHLETHTLPEVFDTPELITSLHNYSMSRQGKVAVRQDQDSHSSTTTTTTGEHLSSVLFLRIDAAADYFTTNRELMRHPEPVLADVILDPFVLNILPRTLVPTVGYIVLVAAVSWVLASRVIMPRVRALMVVEDADGQQQQHGAGRQEGERKKER</sequence>
<dbReference type="PANTHER" id="PTHR28022">
    <property type="entry name" value="GPI MANNOSYLTRANSFERASE 2 SUBUNIT PGA1"/>
    <property type="match status" value="1"/>
</dbReference>
<keyword evidence="1" id="KW-1133">Transmembrane helix</keyword>
<evidence type="ECO:0000313" key="4">
    <source>
        <dbReference type="Proteomes" id="UP000094444"/>
    </source>
</evidence>
<dbReference type="GO" id="GO:0000030">
    <property type="term" value="F:mannosyltransferase activity"/>
    <property type="evidence" value="ECO:0007669"/>
    <property type="project" value="TreeGrafter"/>
</dbReference>
<keyword evidence="2" id="KW-0732">Signal</keyword>
<dbReference type="InParanoid" id="A0A2P5IE49"/>
<dbReference type="AlphaFoldDB" id="A0A2P5IE49"/>
<feature type="transmembrane region" description="Helical" evidence="1">
    <location>
        <begin position="202"/>
        <end position="220"/>
    </location>
</feature>
<protein>
    <submittedName>
        <fullName evidence="3">Uncharacterized protein</fullName>
    </submittedName>
</protein>
<evidence type="ECO:0000313" key="3">
    <source>
        <dbReference type="EMBL" id="POS80782.1"/>
    </source>
</evidence>
<dbReference type="PANTHER" id="PTHR28022:SF1">
    <property type="entry name" value="GPI MANNOSYLTRANSFERASE 2 SUBUNIT PGA1"/>
    <property type="match status" value="1"/>
</dbReference>
<feature type="signal peptide" evidence="2">
    <location>
        <begin position="1"/>
        <end position="18"/>
    </location>
</feature>
<name>A0A2P5IE49_DIAHE</name>